<accession>A0A922I021</accession>
<dbReference type="PANTHER" id="PTHR37984">
    <property type="entry name" value="PROTEIN CBG26694"/>
    <property type="match status" value="1"/>
</dbReference>
<proteinExistence type="predicted"/>
<protein>
    <recommendedName>
        <fullName evidence="1">Integrase catalytic domain-containing protein</fullName>
    </recommendedName>
</protein>
<evidence type="ECO:0000259" key="1">
    <source>
        <dbReference type="PROSITE" id="PS50994"/>
    </source>
</evidence>
<dbReference type="SUPFAM" id="SSF53098">
    <property type="entry name" value="Ribonuclease H-like"/>
    <property type="match status" value="1"/>
</dbReference>
<organism evidence="2 3">
    <name type="scientific">Dermatophagoides farinae</name>
    <name type="common">American house dust mite</name>
    <dbReference type="NCBI Taxonomy" id="6954"/>
    <lineage>
        <taxon>Eukaryota</taxon>
        <taxon>Metazoa</taxon>
        <taxon>Ecdysozoa</taxon>
        <taxon>Arthropoda</taxon>
        <taxon>Chelicerata</taxon>
        <taxon>Arachnida</taxon>
        <taxon>Acari</taxon>
        <taxon>Acariformes</taxon>
        <taxon>Sarcoptiformes</taxon>
        <taxon>Astigmata</taxon>
        <taxon>Psoroptidia</taxon>
        <taxon>Analgoidea</taxon>
        <taxon>Pyroglyphidae</taxon>
        <taxon>Dermatophagoidinae</taxon>
        <taxon>Dermatophagoides</taxon>
    </lineage>
</organism>
<feature type="domain" description="Integrase catalytic" evidence="1">
    <location>
        <begin position="149"/>
        <end position="310"/>
    </location>
</feature>
<keyword evidence="3" id="KW-1185">Reference proteome</keyword>
<evidence type="ECO:0000313" key="2">
    <source>
        <dbReference type="EMBL" id="KAH9517869.1"/>
    </source>
</evidence>
<dbReference type="PROSITE" id="PS50994">
    <property type="entry name" value="INTEGRASE"/>
    <property type="match status" value="1"/>
</dbReference>
<dbReference type="EMBL" id="ASGP02000003">
    <property type="protein sequence ID" value="KAH9517869.1"/>
    <property type="molecule type" value="Genomic_DNA"/>
</dbReference>
<dbReference type="GO" id="GO:0003676">
    <property type="term" value="F:nucleic acid binding"/>
    <property type="evidence" value="ECO:0007669"/>
    <property type="project" value="InterPro"/>
</dbReference>
<dbReference type="InterPro" id="IPR012337">
    <property type="entry name" value="RNaseH-like_sf"/>
</dbReference>
<evidence type="ECO:0000313" key="3">
    <source>
        <dbReference type="Proteomes" id="UP000790347"/>
    </source>
</evidence>
<name>A0A922I021_DERFA</name>
<sequence>MEQKEKFKNQLEQIVSQKNKNNVYLNQHQYEKILLEVKAAKLKEKNKNDVDYRRLKRYDIIMVGKKEKLISPFKEGGSIKYFVKIEETYAIIHDTHLATGHGGRNRLLKEINNKYNNITIEAIMLYLSLCEACQKKAKGKKKGIVMESILTNEMNSRCQVDLIDLQTQPDNEFKFILNYQDHLTKFVVLRPLKTKTASEVAKQLMDIFTLLGAPSILHCDNGREFANKIIQELTNMWDGVKIIHGKPCHSQSEGSIEQANQDVQNMLTTWLIANQTTKWSEGLKYVQLMKNRAFHEDIKQTPYEALFGTRIKLGLKTSNLPMESVEQLETEEELEQLLERSTHSQFTT</sequence>
<reference evidence="2" key="2">
    <citation type="journal article" date="2022" name="Res Sq">
        <title>Comparative Genomics Reveals Insights into the Divergent Evolution of Astigmatic Mites and Household Pest Adaptations.</title>
        <authorList>
            <person name="Xiong Q."/>
            <person name="Wan A.T.-Y."/>
            <person name="Liu X.-Y."/>
            <person name="Fung C.S.-H."/>
            <person name="Xiao X."/>
            <person name="Malainual N."/>
            <person name="Hou J."/>
            <person name="Wang L."/>
            <person name="Wang M."/>
            <person name="Yang K."/>
            <person name="Cui Y."/>
            <person name="Leung E."/>
            <person name="Nong W."/>
            <person name="Shin S.-K."/>
            <person name="Au S."/>
            <person name="Jeong K.Y."/>
            <person name="Chew F.T."/>
            <person name="Hui J."/>
            <person name="Leung T.F."/>
            <person name="Tungtrongchitr A."/>
            <person name="Zhong N."/>
            <person name="Liu Z."/>
            <person name="Tsui S."/>
        </authorList>
    </citation>
    <scope>NUCLEOTIDE SEQUENCE</scope>
    <source>
        <strain evidence="2">Derf</strain>
        <tissue evidence="2">Whole organism</tissue>
    </source>
</reference>
<dbReference type="PANTHER" id="PTHR37984:SF5">
    <property type="entry name" value="PROTEIN NYNRIN-LIKE"/>
    <property type="match status" value="1"/>
</dbReference>
<reference evidence="2" key="1">
    <citation type="submission" date="2013-05" db="EMBL/GenBank/DDBJ databases">
        <authorList>
            <person name="Yim A.K.Y."/>
            <person name="Chan T.F."/>
            <person name="Ji K.M."/>
            <person name="Liu X.Y."/>
            <person name="Zhou J.W."/>
            <person name="Li R.Q."/>
            <person name="Yang K.Y."/>
            <person name="Li J."/>
            <person name="Li M."/>
            <person name="Law P.T.W."/>
            <person name="Wu Y.L."/>
            <person name="Cai Z.L."/>
            <person name="Qin H."/>
            <person name="Bao Y."/>
            <person name="Leung R.K.K."/>
            <person name="Ng P.K.S."/>
            <person name="Zou J."/>
            <person name="Zhong X.J."/>
            <person name="Ran P.X."/>
            <person name="Zhong N.S."/>
            <person name="Liu Z.G."/>
            <person name="Tsui S.K.W."/>
        </authorList>
    </citation>
    <scope>NUCLEOTIDE SEQUENCE</scope>
    <source>
        <strain evidence="2">Derf</strain>
        <tissue evidence="2">Whole organism</tissue>
    </source>
</reference>
<comment type="caution">
    <text evidence="2">The sequence shown here is derived from an EMBL/GenBank/DDBJ whole genome shotgun (WGS) entry which is preliminary data.</text>
</comment>
<dbReference type="InterPro" id="IPR001584">
    <property type="entry name" value="Integrase_cat-core"/>
</dbReference>
<dbReference type="AlphaFoldDB" id="A0A922I021"/>
<dbReference type="Proteomes" id="UP000790347">
    <property type="component" value="Unassembled WGS sequence"/>
</dbReference>
<dbReference type="InterPro" id="IPR050951">
    <property type="entry name" value="Retrovirus_Pol_polyprotein"/>
</dbReference>
<dbReference type="Gene3D" id="3.30.420.10">
    <property type="entry name" value="Ribonuclease H-like superfamily/Ribonuclease H"/>
    <property type="match status" value="1"/>
</dbReference>
<gene>
    <name evidence="2" type="ORF">DERF_008487</name>
</gene>
<dbReference type="GO" id="GO:0015074">
    <property type="term" value="P:DNA integration"/>
    <property type="evidence" value="ECO:0007669"/>
    <property type="project" value="InterPro"/>
</dbReference>
<dbReference type="InterPro" id="IPR036397">
    <property type="entry name" value="RNaseH_sf"/>
</dbReference>